<evidence type="ECO:0000256" key="1">
    <source>
        <dbReference type="ARBA" id="ARBA00004651"/>
    </source>
</evidence>
<feature type="transmembrane region" description="Helical" evidence="8">
    <location>
        <begin position="162"/>
        <end position="180"/>
    </location>
</feature>
<evidence type="ECO:0000256" key="8">
    <source>
        <dbReference type="SAM" id="Phobius"/>
    </source>
</evidence>
<dbReference type="Gene3D" id="1.20.1720.10">
    <property type="entry name" value="Multidrug resistance protein D"/>
    <property type="match status" value="1"/>
</dbReference>
<evidence type="ECO:0000313" key="10">
    <source>
        <dbReference type="EMBL" id="OIR06529.1"/>
    </source>
</evidence>
<sequence>MSATARQGLYGSDPGLLFPFAAKLAAKDKLKWVIAITVALAAILEIIDVSIVNVALPDMQGNLGATLSEVGWVSTGYACANVVIIPLSAWLGERYGRKNYLMFSLAGFTLASMMCGLSTSLSMLIVARVLQGLAGGGLLAKAQSILFQTFSPAEHAAAQAMFGIGVIAGPALGPVLGGYLTDNYGWRWIFFINLPMGVLAIFMAWLFLPRDKEDDIVHTSVDWLGIGLLALGLGCFQTMLEEGQQDDWFSSRFICAMAAGAALGTLFFIWRELTVEHPAVDLRVLKHRALAAGSLYSLVLGMGLYGIMFAVPIFVQNYLNFDATQSGLLLMPGALASAVTMIVLGKVAGRVDSRLLIAIGALITVATGLLLADINPNTGTDSLFFPLILRGIGSVFMFLPLSLATLGDLPKDAVAGGSGFYNLTRQMGSSIGIALITTFLAHRVAVHRAVLVEKVTDYSYATQSRLSLYQSFFHHAGSDLPTAHKQAFALLDRIVEGQATLLSFADVFYYVALAFIVTLPLLLLLGKGRNRAAAAAAH</sequence>
<comment type="caution">
    <text evidence="10">The sequence shown here is derived from an EMBL/GenBank/DDBJ whole genome shotgun (WGS) entry which is preliminary data.</text>
</comment>
<dbReference type="InterPro" id="IPR004638">
    <property type="entry name" value="EmrB-like"/>
</dbReference>
<dbReference type="PANTHER" id="PTHR42718">
    <property type="entry name" value="MAJOR FACILITATOR SUPERFAMILY MULTIDRUG TRANSPORTER MFSC"/>
    <property type="match status" value="1"/>
</dbReference>
<feature type="transmembrane region" description="Helical" evidence="8">
    <location>
        <begin position="72"/>
        <end position="91"/>
    </location>
</feature>
<dbReference type="SUPFAM" id="SSF103473">
    <property type="entry name" value="MFS general substrate transporter"/>
    <property type="match status" value="1"/>
</dbReference>
<keyword evidence="6 8" id="KW-1133">Transmembrane helix</keyword>
<feature type="transmembrane region" description="Helical" evidence="8">
    <location>
        <begin position="327"/>
        <end position="348"/>
    </location>
</feature>
<protein>
    <submittedName>
        <fullName evidence="10">Multidrug export protein EmrB</fullName>
    </submittedName>
</protein>
<keyword evidence="5 8" id="KW-0812">Transmembrane</keyword>
<evidence type="ECO:0000256" key="7">
    <source>
        <dbReference type="ARBA" id="ARBA00023136"/>
    </source>
</evidence>
<dbReference type="InterPro" id="IPR001958">
    <property type="entry name" value="Tet-R_TetA/multi-R_MdtG-like"/>
</dbReference>
<dbReference type="InterPro" id="IPR036259">
    <property type="entry name" value="MFS_trans_sf"/>
</dbReference>
<name>A0A1J5SDH9_9ZZZZ</name>
<dbReference type="PROSITE" id="PS50850">
    <property type="entry name" value="MFS"/>
    <property type="match status" value="1"/>
</dbReference>
<feature type="domain" description="Major facilitator superfamily (MFS) profile" evidence="9">
    <location>
        <begin position="34"/>
        <end position="530"/>
    </location>
</feature>
<evidence type="ECO:0000256" key="5">
    <source>
        <dbReference type="ARBA" id="ARBA00022692"/>
    </source>
</evidence>
<proteinExistence type="inferred from homology"/>
<feature type="transmembrane region" description="Helical" evidence="8">
    <location>
        <begin position="251"/>
        <end position="270"/>
    </location>
</feature>
<evidence type="ECO:0000256" key="3">
    <source>
        <dbReference type="ARBA" id="ARBA00022448"/>
    </source>
</evidence>
<comment type="similarity">
    <text evidence="2">Belongs to the major facilitator superfamily. EmrB family.</text>
</comment>
<keyword evidence="3" id="KW-0813">Transport</keyword>
<keyword evidence="4" id="KW-1003">Cell membrane</keyword>
<reference evidence="10" key="1">
    <citation type="submission" date="2016-10" db="EMBL/GenBank/DDBJ databases">
        <title>Sequence of Gallionella enrichment culture.</title>
        <authorList>
            <person name="Poehlein A."/>
            <person name="Muehling M."/>
            <person name="Daniel R."/>
        </authorList>
    </citation>
    <scope>NUCLEOTIDE SEQUENCE</scope>
</reference>
<dbReference type="GO" id="GO:0022857">
    <property type="term" value="F:transmembrane transporter activity"/>
    <property type="evidence" value="ECO:0007669"/>
    <property type="project" value="InterPro"/>
</dbReference>
<evidence type="ECO:0000259" key="9">
    <source>
        <dbReference type="PROSITE" id="PS50850"/>
    </source>
</evidence>
<dbReference type="InterPro" id="IPR011701">
    <property type="entry name" value="MFS"/>
</dbReference>
<dbReference type="PRINTS" id="PR01035">
    <property type="entry name" value="TCRTETA"/>
</dbReference>
<evidence type="ECO:0000256" key="2">
    <source>
        <dbReference type="ARBA" id="ARBA00008537"/>
    </source>
</evidence>
<dbReference type="NCBIfam" id="TIGR00711">
    <property type="entry name" value="efflux_EmrB"/>
    <property type="match status" value="1"/>
</dbReference>
<comment type="subcellular location">
    <subcellularLocation>
        <location evidence="1">Cell membrane</location>
        <topology evidence="1">Multi-pass membrane protein</topology>
    </subcellularLocation>
</comment>
<accession>A0A1J5SDH9</accession>
<dbReference type="AlphaFoldDB" id="A0A1J5SDH9"/>
<dbReference type="Gene3D" id="1.20.1250.20">
    <property type="entry name" value="MFS general substrate transporter like domains"/>
    <property type="match status" value="1"/>
</dbReference>
<evidence type="ECO:0000256" key="4">
    <source>
        <dbReference type="ARBA" id="ARBA00022475"/>
    </source>
</evidence>
<dbReference type="InterPro" id="IPR020846">
    <property type="entry name" value="MFS_dom"/>
</dbReference>
<feature type="transmembrane region" description="Helical" evidence="8">
    <location>
        <begin position="384"/>
        <end position="406"/>
    </location>
</feature>
<organism evidence="10">
    <name type="scientific">mine drainage metagenome</name>
    <dbReference type="NCBI Taxonomy" id="410659"/>
    <lineage>
        <taxon>unclassified sequences</taxon>
        <taxon>metagenomes</taxon>
        <taxon>ecological metagenomes</taxon>
    </lineage>
</organism>
<gene>
    <name evidence="10" type="primary">emrB_9</name>
    <name evidence="10" type="ORF">GALL_114470</name>
</gene>
<feature type="transmembrane region" description="Helical" evidence="8">
    <location>
        <begin position="103"/>
        <end position="126"/>
    </location>
</feature>
<feature type="transmembrane region" description="Helical" evidence="8">
    <location>
        <begin position="32"/>
        <end position="52"/>
    </location>
</feature>
<feature type="transmembrane region" description="Helical" evidence="8">
    <location>
        <begin position="186"/>
        <end position="208"/>
    </location>
</feature>
<evidence type="ECO:0000256" key="6">
    <source>
        <dbReference type="ARBA" id="ARBA00022989"/>
    </source>
</evidence>
<feature type="transmembrane region" description="Helical" evidence="8">
    <location>
        <begin position="290"/>
        <end position="315"/>
    </location>
</feature>
<feature type="transmembrane region" description="Helical" evidence="8">
    <location>
        <begin position="427"/>
        <end position="445"/>
    </location>
</feature>
<keyword evidence="7 8" id="KW-0472">Membrane</keyword>
<dbReference type="EMBL" id="MLJW01000043">
    <property type="protein sequence ID" value="OIR06529.1"/>
    <property type="molecule type" value="Genomic_DNA"/>
</dbReference>
<dbReference type="Pfam" id="PF07690">
    <property type="entry name" value="MFS_1"/>
    <property type="match status" value="1"/>
</dbReference>
<dbReference type="CDD" id="cd17503">
    <property type="entry name" value="MFS_LmrB_MDR_like"/>
    <property type="match status" value="1"/>
</dbReference>
<feature type="transmembrane region" description="Helical" evidence="8">
    <location>
        <begin position="507"/>
        <end position="525"/>
    </location>
</feature>
<dbReference type="GO" id="GO:0005886">
    <property type="term" value="C:plasma membrane"/>
    <property type="evidence" value="ECO:0007669"/>
    <property type="project" value="UniProtKB-SubCell"/>
</dbReference>
<feature type="transmembrane region" description="Helical" evidence="8">
    <location>
        <begin position="355"/>
        <end position="372"/>
    </location>
</feature>
<dbReference type="PANTHER" id="PTHR42718:SF9">
    <property type="entry name" value="MAJOR FACILITATOR SUPERFAMILY MULTIDRUG TRANSPORTER MFSC"/>
    <property type="match status" value="1"/>
</dbReference>